<reference evidence="2" key="1">
    <citation type="submission" date="2022-03" db="EMBL/GenBank/DDBJ databases">
        <authorList>
            <person name="Martin H S."/>
        </authorList>
    </citation>
    <scope>NUCLEOTIDE SEQUENCE</scope>
</reference>
<feature type="non-terminal residue" evidence="2">
    <location>
        <position position="88"/>
    </location>
</feature>
<evidence type="ECO:0000256" key="1">
    <source>
        <dbReference type="SAM" id="MobiDB-lite"/>
    </source>
</evidence>
<feature type="region of interest" description="Disordered" evidence="1">
    <location>
        <begin position="1"/>
        <end position="20"/>
    </location>
</feature>
<keyword evidence="3" id="KW-1185">Reference proteome</keyword>
<organism evidence="2 3">
    <name type="scientific">Iphiclides podalirius</name>
    <name type="common">scarce swallowtail</name>
    <dbReference type="NCBI Taxonomy" id="110791"/>
    <lineage>
        <taxon>Eukaryota</taxon>
        <taxon>Metazoa</taxon>
        <taxon>Ecdysozoa</taxon>
        <taxon>Arthropoda</taxon>
        <taxon>Hexapoda</taxon>
        <taxon>Insecta</taxon>
        <taxon>Pterygota</taxon>
        <taxon>Neoptera</taxon>
        <taxon>Endopterygota</taxon>
        <taxon>Lepidoptera</taxon>
        <taxon>Glossata</taxon>
        <taxon>Ditrysia</taxon>
        <taxon>Papilionoidea</taxon>
        <taxon>Papilionidae</taxon>
        <taxon>Papilioninae</taxon>
        <taxon>Iphiclides</taxon>
    </lineage>
</organism>
<dbReference type="EMBL" id="OW152815">
    <property type="protein sequence ID" value="CAH2063769.1"/>
    <property type="molecule type" value="Genomic_DNA"/>
</dbReference>
<accession>A0ABN8IUL4</accession>
<protein>
    <submittedName>
        <fullName evidence="2">Uncharacterized protein</fullName>
    </submittedName>
</protein>
<dbReference type="Proteomes" id="UP000837857">
    <property type="component" value="Chromosome 3"/>
</dbReference>
<feature type="region of interest" description="Disordered" evidence="1">
    <location>
        <begin position="30"/>
        <end position="52"/>
    </location>
</feature>
<sequence length="88" mass="9939">MVEQRIFSDEHQKNHTRARRAVVNSRGVLVCPSRGGQKHRSGAKKSADCDVTPRGGQLFGARANMHRPHIPANYRTLVSKLWTLLWHG</sequence>
<gene>
    <name evidence="2" type="ORF">IPOD504_LOCUS12667</name>
</gene>
<evidence type="ECO:0000313" key="3">
    <source>
        <dbReference type="Proteomes" id="UP000837857"/>
    </source>
</evidence>
<feature type="compositionally biased region" description="Basic and acidic residues" evidence="1">
    <location>
        <begin position="1"/>
        <end position="13"/>
    </location>
</feature>
<proteinExistence type="predicted"/>
<evidence type="ECO:0000313" key="2">
    <source>
        <dbReference type="EMBL" id="CAH2063769.1"/>
    </source>
</evidence>
<name>A0ABN8IUL4_9NEOP</name>